<keyword evidence="2" id="KW-0472">Membrane</keyword>
<organism evidence="4 5">
    <name type="scientific">Cerrena zonata</name>
    <dbReference type="NCBI Taxonomy" id="2478898"/>
    <lineage>
        <taxon>Eukaryota</taxon>
        <taxon>Fungi</taxon>
        <taxon>Dikarya</taxon>
        <taxon>Basidiomycota</taxon>
        <taxon>Agaricomycotina</taxon>
        <taxon>Agaricomycetes</taxon>
        <taxon>Polyporales</taxon>
        <taxon>Cerrenaceae</taxon>
        <taxon>Cerrena</taxon>
    </lineage>
</organism>
<evidence type="ECO:0000256" key="2">
    <source>
        <dbReference type="SAM" id="Phobius"/>
    </source>
</evidence>
<dbReference type="AlphaFoldDB" id="A0AAW0FQM2"/>
<feature type="transmembrane region" description="Helical" evidence="2">
    <location>
        <begin position="345"/>
        <end position="364"/>
    </location>
</feature>
<feature type="domain" description="DUF6535" evidence="3">
    <location>
        <begin position="117"/>
        <end position="296"/>
    </location>
</feature>
<feature type="region of interest" description="Disordered" evidence="1">
    <location>
        <begin position="98"/>
        <end position="117"/>
    </location>
</feature>
<protein>
    <recommendedName>
        <fullName evidence="3">DUF6535 domain-containing protein</fullName>
    </recommendedName>
</protein>
<evidence type="ECO:0000313" key="4">
    <source>
        <dbReference type="EMBL" id="KAK7679572.1"/>
    </source>
</evidence>
<sequence>MSDKTLARGPNVIPRAKIPAKCRPPSRTFVQSRHAGRHRSSYSGFGASAVRLQEQFMEDLRRGSPSPPLISDRKYGVEQEDPDPLSPSMTLQDEDFDDELTSDWEPPESPPNSREGWSKVSKVLREYDDHKIKVVKEDIDTLLVFAGLFSAVLTAFVIESYQKLEEDSGDVSSRLLLQISQQLTSFTLSPGFVNATIPSIAALSTFKPNPSMVRINGLWFCSLICSLVTASLGILVKQWLHEYMSHDSLSPRAHVRIRQFRYEGLIRWRVFEIAAALPLLVQVALVLFFIGLSEFLRELNPTIGWVVSSLILAWAAIFITANVASAFSSQCPYKSRMLKGAMQRIRPVLVVGLNCLLYGPVRLLQPMSRITRDMPAACTKAIPSFSSSCTFIQSASHRISSSLSKWYNASVVYLVDVTGPREEKEVRGDISYDMPYLASADALFLDDDFLEPVGECLRDAELVDALPCIRQIISYRCDITLTTLEDLPLHWSTMGQMSRTGTLCLQRTMVDLINQEVDRVMSFHGEFGPSEWTAEIAEAVFFVIAADFLFVEQENVRELFCHLLGLSAVTARGVLEALCKHPSYNPAPQVPYTEFLPNILTAAHQLLDRYIINDVPDTNNDADNESIISIGDLPDNRSLEPIKLCMIVLSLVDQVPVPDIWTYGEDFLDLQSRFAAAIRNDLVTDKPMPWARRTPTWSMNILRYLQHHVPEFVDEELIEALDAAADKQEGARQRIVVL</sequence>
<feature type="transmembrane region" description="Helical" evidence="2">
    <location>
        <begin position="217"/>
        <end position="236"/>
    </location>
</feature>
<evidence type="ECO:0000313" key="5">
    <source>
        <dbReference type="Proteomes" id="UP001385951"/>
    </source>
</evidence>
<proteinExistence type="predicted"/>
<dbReference type="EMBL" id="JASBNA010000057">
    <property type="protein sequence ID" value="KAK7679572.1"/>
    <property type="molecule type" value="Genomic_DNA"/>
</dbReference>
<keyword evidence="2" id="KW-1133">Transmembrane helix</keyword>
<evidence type="ECO:0000259" key="3">
    <source>
        <dbReference type="Pfam" id="PF20153"/>
    </source>
</evidence>
<dbReference type="Proteomes" id="UP001385951">
    <property type="component" value="Unassembled WGS sequence"/>
</dbReference>
<keyword evidence="5" id="KW-1185">Reference proteome</keyword>
<comment type="caution">
    <text evidence="4">The sequence shown here is derived from an EMBL/GenBank/DDBJ whole genome shotgun (WGS) entry which is preliminary data.</text>
</comment>
<keyword evidence="2" id="KW-0812">Transmembrane</keyword>
<name>A0AAW0FQM2_9APHY</name>
<accession>A0AAW0FQM2</accession>
<feature type="transmembrane region" description="Helical" evidence="2">
    <location>
        <begin position="141"/>
        <end position="158"/>
    </location>
</feature>
<feature type="transmembrane region" description="Helical" evidence="2">
    <location>
        <begin position="270"/>
        <end position="291"/>
    </location>
</feature>
<dbReference type="Pfam" id="PF20153">
    <property type="entry name" value="DUF6535"/>
    <property type="match status" value="1"/>
</dbReference>
<feature type="region of interest" description="Disordered" evidence="1">
    <location>
        <begin position="1"/>
        <end position="92"/>
    </location>
</feature>
<evidence type="ECO:0000256" key="1">
    <source>
        <dbReference type="SAM" id="MobiDB-lite"/>
    </source>
</evidence>
<feature type="transmembrane region" description="Helical" evidence="2">
    <location>
        <begin position="303"/>
        <end position="324"/>
    </location>
</feature>
<reference evidence="4 5" key="1">
    <citation type="submission" date="2022-09" db="EMBL/GenBank/DDBJ databases">
        <authorList>
            <person name="Palmer J.M."/>
        </authorList>
    </citation>
    <scope>NUCLEOTIDE SEQUENCE [LARGE SCALE GENOMIC DNA]</scope>
    <source>
        <strain evidence="4 5">DSM 7382</strain>
    </source>
</reference>
<dbReference type="InterPro" id="IPR045338">
    <property type="entry name" value="DUF6535"/>
</dbReference>
<gene>
    <name evidence="4" type="ORF">QCA50_017282</name>
</gene>